<dbReference type="RefSeq" id="WP_175444130.1">
    <property type="nucleotide sequence ID" value="NZ_FNIL01000001.1"/>
</dbReference>
<keyword evidence="1" id="KW-1133">Transmembrane helix</keyword>
<keyword evidence="1" id="KW-0472">Membrane</keyword>
<gene>
    <name evidence="2" type="ORF">SAMN04488053_10133</name>
</gene>
<protein>
    <submittedName>
        <fullName evidence="2">Uncharacterized protein</fullName>
    </submittedName>
</protein>
<keyword evidence="1" id="KW-0812">Transmembrane</keyword>
<keyword evidence="3" id="KW-1185">Reference proteome</keyword>
<proteinExistence type="predicted"/>
<sequence length="55" mass="6076">MRLTIGLLIFSLTAVGLYVILDLWTNVPMEVAVIASLGGGALLEWSFLHFSKERI</sequence>
<feature type="transmembrane region" description="Helical" evidence="1">
    <location>
        <begin position="31"/>
        <end position="50"/>
    </location>
</feature>
<accession>A0A1G9ZDG5</accession>
<dbReference type="STRING" id="745820.SAMN04488053_10133"/>
<evidence type="ECO:0000313" key="2">
    <source>
        <dbReference type="EMBL" id="SDN18666.1"/>
    </source>
</evidence>
<name>A0A1G9ZDG5_9BACI</name>
<feature type="transmembrane region" description="Helical" evidence="1">
    <location>
        <begin position="7"/>
        <end position="25"/>
    </location>
</feature>
<evidence type="ECO:0000313" key="3">
    <source>
        <dbReference type="Proteomes" id="UP000198778"/>
    </source>
</evidence>
<dbReference type="Proteomes" id="UP000198778">
    <property type="component" value="Unassembled WGS sequence"/>
</dbReference>
<organism evidence="2 3">
    <name type="scientific">Alkalicoccus daliensis</name>
    <dbReference type="NCBI Taxonomy" id="745820"/>
    <lineage>
        <taxon>Bacteria</taxon>
        <taxon>Bacillati</taxon>
        <taxon>Bacillota</taxon>
        <taxon>Bacilli</taxon>
        <taxon>Bacillales</taxon>
        <taxon>Bacillaceae</taxon>
        <taxon>Alkalicoccus</taxon>
    </lineage>
</organism>
<dbReference type="EMBL" id="FNIL01000001">
    <property type="protein sequence ID" value="SDN18666.1"/>
    <property type="molecule type" value="Genomic_DNA"/>
</dbReference>
<dbReference type="AlphaFoldDB" id="A0A1G9ZDG5"/>
<reference evidence="3" key="1">
    <citation type="submission" date="2016-10" db="EMBL/GenBank/DDBJ databases">
        <authorList>
            <person name="Varghese N."/>
            <person name="Submissions S."/>
        </authorList>
    </citation>
    <scope>NUCLEOTIDE SEQUENCE [LARGE SCALE GENOMIC DNA]</scope>
    <source>
        <strain evidence="3">CGMCC 1.10369</strain>
    </source>
</reference>
<evidence type="ECO:0000256" key="1">
    <source>
        <dbReference type="SAM" id="Phobius"/>
    </source>
</evidence>